<name>A0AAV7U9B0_PLEWA</name>
<dbReference type="EMBL" id="JANPWB010000005">
    <property type="protein sequence ID" value="KAJ1184343.1"/>
    <property type="molecule type" value="Genomic_DNA"/>
</dbReference>
<comment type="caution">
    <text evidence="1">The sequence shown here is derived from an EMBL/GenBank/DDBJ whole genome shotgun (WGS) entry which is preliminary data.</text>
</comment>
<dbReference type="Proteomes" id="UP001066276">
    <property type="component" value="Chromosome 3_1"/>
</dbReference>
<organism evidence="1 2">
    <name type="scientific">Pleurodeles waltl</name>
    <name type="common">Iberian ribbed newt</name>
    <dbReference type="NCBI Taxonomy" id="8319"/>
    <lineage>
        <taxon>Eukaryota</taxon>
        <taxon>Metazoa</taxon>
        <taxon>Chordata</taxon>
        <taxon>Craniata</taxon>
        <taxon>Vertebrata</taxon>
        <taxon>Euteleostomi</taxon>
        <taxon>Amphibia</taxon>
        <taxon>Batrachia</taxon>
        <taxon>Caudata</taxon>
        <taxon>Salamandroidea</taxon>
        <taxon>Salamandridae</taxon>
        <taxon>Pleurodelinae</taxon>
        <taxon>Pleurodeles</taxon>
    </lineage>
</organism>
<gene>
    <name evidence="1" type="ORF">NDU88_001151</name>
</gene>
<dbReference type="AlphaFoldDB" id="A0AAV7U9B0"/>
<accession>A0AAV7U9B0</accession>
<proteinExistence type="predicted"/>
<sequence length="117" mass="12443">MRAARLGLPPASLPRPGNGYRLAASLFVDGWRRRSLHAASAIPPKGASVVPERSAPHVPGVVAQGGALQDIVRRALDRALSQASVLAIHFSSSLEVRLLSLTTMHPKFGGCEWNSTK</sequence>
<reference evidence="1" key="1">
    <citation type="journal article" date="2022" name="bioRxiv">
        <title>Sequencing and chromosome-scale assembly of the giantPleurodeles waltlgenome.</title>
        <authorList>
            <person name="Brown T."/>
            <person name="Elewa A."/>
            <person name="Iarovenko S."/>
            <person name="Subramanian E."/>
            <person name="Araus A.J."/>
            <person name="Petzold A."/>
            <person name="Susuki M."/>
            <person name="Suzuki K.-i.T."/>
            <person name="Hayashi T."/>
            <person name="Toyoda A."/>
            <person name="Oliveira C."/>
            <person name="Osipova E."/>
            <person name="Leigh N.D."/>
            <person name="Simon A."/>
            <person name="Yun M.H."/>
        </authorList>
    </citation>
    <scope>NUCLEOTIDE SEQUENCE</scope>
    <source>
        <strain evidence="1">20211129_DDA</strain>
        <tissue evidence="1">Liver</tissue>
    </source>
</reference>
<protein>
    <submittedName>
        <fullName evidence="1">Uncharacterized protein</fullName>
    </submittedName>
</protein>
<keyword evidence="2" id="KW-1185">Reference proteome</keyword>
<evidence type="ECO:0000313" key="1">
    <source>
        <dbReference type="EMBL" id="KAJ1184343.1"/>
    </source>
</evidence>
<evidence type="ECO:0000313" key="2">
    <source>
        <dbReference type="Proteomes" id="UP001066276"/>
    </source>
</evidence>